<sequence length="172" mass="19640">MATNQEADEHVFKVPEFTVKGFLANLRKKKQRAQNRLLRRLTSRSSMNQKARKRHASRHSRKKSRYYKTGAMTVKFICKFEGWDAIGTTKISIALSQITFESLLLRPIPISHLKLDTPNAPLIQLNGKKLYILVGSDSWDIEFPTEKKATTFFKNVRAILNQVPSPTPADPS</sequence>
<accession>A0A226E8X7</accession>
<organism evidence="2 3">
    <name type="scientific">Folsomia candida</name>
    <name type="common">Springtail</name>
    <dbReference type="NCBI Taxonomy" id="158441"/>
    <lineage>
        <taxon>Eukaryota</taxon>
        <taxon>Metazoa</taxon>
        <taxon>Ecdysozoa</taxon>
        <taxon>Arthropoda</taxon>
        <taxon>Hexapoda</taxon>
        <taxon>Collembola</taxon>
        <taxon>Entomobryomorpha</taxon>
        <taxon>Isotomoidea</taxon>
        <taxon>Isotomidae</taxon>
        <taxon>Proisotominae</taxon>
        <taxon>Folsomia</taxon>
    </lineage>
</organism>
<evidence type="ECO:0000256" key="1">
    <source>
        <dbReference type="SAM" id="MobiDB-lite"/>
    </source>
</evidence>
<comment type="caution">
    <text evidence="2">The sequence shown here is derived from an EMBL/GenBank/DDBJ whole genome shotgun (WGS) entry which is preliminary data.</text>
</comment>
<dbReference type="Proteomes" id="UP000198287">
    <property type="component" value="Unassembled WGS sequence"/>
</dbReference>
<evidence type="ECO:0000313" key="3">
    <source>
        <dbReference type="Proteomes" id="UP000198287"/>
    </source>
</evidence>
<dbReference type="EMBL" id="LNIX01000005">
    <property type="protein sequence ID" value="OXA54013.1"/>
    <property type="molecule type" value="Genomic_DNA"/>
</dbReference>
<reference evidence="2 3" key="1">
    <citation type="submission" date="2015-12" db="EMBL/GenBank/DDBJ databases">
        <title>The genome of Folsomia candida.</title>
        <authorList>
            <person name="Faddeeva A."/>
            <person name="Derks M.F."/>
            <person name="Anvar Y."/>
            <person name="Smit S."/>
            <person name="Van Straalen N."/>
            <person name="Roelofs D."/>
        </authorList>
    </citation>
    <scope>NUCLEOTIDE SEQUENCE [LARGE SCALE GENOMIC DNA]</scope>
    <source>
        <strain evidence="2 3">VU population</strain>
        <tissue evidence="2">Whole body</tissue>
    </source>
</reference>
<protein>
    <submittedName>
        <fullName evidence="2">Uncharacterized protein</fullName>
    </submittedName>
</protein>
<feature type="region of interest" description="Disordered" evidence="1">
    <location>
        <begin position="38"/>
        <end position="64"/>
    </location>
</feature>
<evidence type="ECO:0000313" key="2">
    <source>
        <dbReference type="EMBL" id="OXA54013.1"/>
    </source>
</evidence>
<name>A0A226E8X7_FOLCA</name>
<keyword evidence="3" id="KW-1185">Reference proteome</keyword>
<proteinExistence type="predicted"/>
<feature type="compositionally biased region" description="Basic residues" evidence="1">
    <location>
        <begin position="50"/>
        <end position="64"/>
    </location>
</feature>
<dbReference type="AlphaFoldDB" id="A0A226E8X7"/>
<gene>
    <name evidence="2" type="ORF">Fcan01_10468</name>
</gene>